<gene>
    <name evidence="1" type="ORF">POSPLADRAFT_1175320</name>
</gene>
<dbReference type="STRING" id="670580.A0A1X6MJC4"/>
<accession>A0A1X6MJC4</accession>
<dbReference type="GeneID" id="36333292"/>
<dbReference type="RefSeq" id="XP_024333056.1">
    <property type="nucleotide sequence ID" value="XM_024488343.1"/>
</dbReference>
<reference evidence="1 2" key="1">
    <citation type="submission" date="2017-04" db="EMBL/GenBank/DDBJ databases">
        <title>Genome Sequence of the Model Brown-Rot Fungus Postia placenta SB12.</title>
        <authorList>
            <consortium name="DOE Joint Genome Institute"/>
            <person name="Gaskell J."/>
            <person name="Kersten P."/>
            <person name="Larrondo L.F."/>
            <person name="Canessa P."/>
            <person name="Martinez D."/>
            <person name="Hibbett D."/>
            <person name="Schmoll M."/>
            <person name="Kubicek C.P."/>
            <person name="Martinez A.T."/>
            <person name="Yadav J."/>
            <person name="Master E."/>
            <person name="Magnuson J.K."/>
            <person name="James T."/>
            <person name="Yaver D."/>
            <person name="Berka R."/>
            <person name="Labutti K."/>
            <person name="Lipzen A."/>
            <person name="Aerts A."/>
            <person name="Barry K."/>
            <person name="Henrissat B."/>
            <person name="Blanchette R."/>
            <person name="Grigoriev I."/>
            <person name="Cullen D."/>
        </authorList>
    </citation>
    <scope>NUCLEOTIDE SEQUENCE [LARGE SCALE GENOMIC DNA]</scope>
    <source>
        <strain evidence="1 2">MAD-698-R-SB12</strain>
    </source>
</reference>
<sequence length="418" mass="46513">MYMQYLRAGKVLYSQTFHGYPLSDSNQKRPSSVHLLQKKLAHQSTGTKGMCIANCLGKRSTRLVRMGHGYNYGNGEETLYYRRFGQGSLRTVYERKSWRYVYIPYHVNPDVCWDIGIEFLEEHDGCATDILLPQQASSGFPLLQICERVAMSPEPHIQTPESEDVSTEGQSSVDTVFHANFVTQRVRVPQEIYASKDRTFKPRVISAFRIHGAAGIPLAAILRGETEGLEGRALPALPDDMTCTKVSLRILWPGYEPFTKQIMIRTGGRTVSMDRLVEVIAKVLVEFCQKRALVPTSDPAWRLGPGSITVDDMTLPNLYTWSANTENGPAAAVDLEKACRENNGGASLKIGSSKHAEVDTIVGNAIVNTHCVSFRDQETQTQGVQSRCRHKCNAMVYAVTAFVIKSTNIENDADVEGE</sequence>
<organism evidence="1 2">
    <name type="scientific">Postia placenta MAD-698-R-SB12</name>
    <dbReference type="NCBI Taxonomy" id="670580"/>
    <lineage>
        <taxon>Eukaryota</taxon>
        <taxon>Fungi</taxon>
        <taxon>Dikarya</taxon>
        <taxon>Basidiomycota</taxon>
        <taxon>Agaricomycotina</taxon>
        <taxon>Agaricomycetes</taxon>
        <taxon>Polyporales</taxon>
        <taxon>Adustoporiaceae</taxon>
        <taxon>Rhodonia</taxon>
    </lineage>
</organism>
<name>A0A1X6MJC4_9APHY</name>
<evidence type="ECO:0000313" key="1">
    <source>
        <dbReference type="EMBL" id="OSX56262.1"/>
    </source>
</evidence>
<dbReference type="EMBL" id="KZ110614">
    <property type="protein sequence ID" value="OSX56262.1"/>
    <property type="molecule type" value="Genomic_DNA"/>
</dbReference>
<proteinExistence type="predicted"/>
<protein>
    <submittedName>
        <fullName evidence="1">Uncharacterized protein</fullName>
    </submittedName>
</protein>
<dbReference type="AlphaFoldDB" id="A0A1X6MJC4"/>
<dbReference type="OrthoDB" id="3269405at2759"/>
<keyword evidence="2" id="KW-1185">Reference proteome</keyword>
<evidence type="ECO:0000313" key="2">
    <source>
        <dbReference type="Proteomes" id="UP000194127"/>
    </source>
</evidence>
<dbReference type="Proteomes" id="UP000194127">
    <property type="component" value="Unassembled WGS sequence"/>
</dbReference>